<dbReference type="PANTHER" id="PTHR11439:SF483">
    <property type="entry name" value="PEPTIDE SYNTHASE GLIP-LIKE, PUTATIVE (AFU_ORTHOLOGUE AFUA_3G12920)-RELATED"/>
    <property type="match status" value="1"/>
</dbReference>
<feature type="region of interest" description="Disordered" evidence="1">
    <location>
        <begin position="1"/>
        <end position="55"/>
    </location>
</feature>
<feature type="compositionally biased region" description="Polar residues" evidence="1">
    <location>
        <begin position="13"/>
        <end position="23"/>
    </location>
</feature>
<dbReference type="OrthoDB" id="7696475at2759"/>
<dbReference type="GO" id="GO:0071897">
    <property type="term" value="P:DNA biosynthetic process"/>
    <property type="evidence" value="ECO:0007669"/>
    <property type="project" value="UniProtKB-ARBA"/>
</dbReference>
<sequence length="605" mass="67323">MNSNSLDEAPSDNCPTTNASSSDGPDESENVVRVVPIEDTNANEPYEGRVTRSRSKRLAQLTDPESTMIACEVDMKEALSGPDKAAWFDAMRDEVKSLVNNDTLTVVEKPHSAKLIGCRTVLRNKYNPDGTICRRKARLVAQGFSQIPGIDHFETFAPVARLDSLRTLAALASQHKLKIFQFDVVTAYLHGEVDTTLHMQIPKMLPEILESIIATENDQVTVDKAKIMLDDLKKNDKSACKLNKALYGLRQAGRRWYEKINGVLKQLGLRPTSCDPCLYTDSRDKLTFMLLYVDDILLVSRNIARVAEIKKGLAASFDLKDMGLAKYCLGIEIEQSNSSVSLCQSGFIKEILARFDMLDCKPVSTPLATGLKLERCKDLTPKSFPYRELIGALMYLSVGTRPDITHAVSYLSQFNSCHDNTHWTAAKHVLRYLKGTSSMKLVYSRDEKGLKGFADADWGSDITDRKSYSGYVFSLSNGAISWCSKKQKSVALSSTEAEYMSLSDAAKEAIYLSSLLTELGFTDLSRTIIYNDNQSAGKLATNPVFHARSKHIDIRAHFVREALKDGKFTLEYLPTEDMIADILTKALPKPKVDFCVKGLGLSRQE</sequence>
<protein>
    <recommendedName>
        <fullName evidence="2">Reverse transcriptase Ty1/copia-type domain-containing protein</fullName>
    </recommendedName>
</protein>
<dbReference type="Proteomes" id="UP000479190">
    <property type="component" value="Unassembled WGS sequence"/>
</dbReference>
<feature type="domain" description="Reverse transcriptase Ty1/copia-type" evidence="2">
    <location>
        <begin position="101"/>
        <end position="367"/>
    </location>
</feature>
<dbReference type="AlphaFoldDB" id="A0A6H5IJP8"/>
<evidence type="ECO:0000313" key="3">
    <source>
        <dbReference type="EMBL" id="CAB0035041.1"/>
    </source>
</evidence>
<dbReference type="Pfam" id="PF07727">
    <property type="entry name" value="RVT_2"/>
    <property type="match status" value="1"/>
</dbReference>
<dbReference type="InterPro" id="IPR043502">
    <property type="entry name" value="DNA/RNA_pol_sf"/>
</dbReference>
<dbReference type="PANTHER" id="PTHR11439">
    <property type="entry name" value="GAG-POL-RELATED RETROTRANSPOSON"/>
    <property type="match status" value="1"/>
</dbReference>
<name>A0A6H5IJP8_9HYME</name>
<gene>
    <name evidence="3" type="ORF">TBRA_LOCUS6939</name>
</gene>
<keyword evidence="4" id="KW-1185">Reference proteome</keyword>
<reference evidence="3 4" key="1">
    <citation type="submission" date="2020-02" db="EMBL/GenBank/DDBJ databases">
        <authorList>
            <person name="Ferguson B K."/>
        </authorList>
    </citation>
    <scope>NUCLEOTIDE SEQUENCE [LARGE SCALE GENOMIC DNA]</scope>
</reference>
<evidence type="ECO:0000259" key="2">
    <source>
        <dbReference type="Pfam" id="PF07727"/>
    </source>
</evidence>
<dbReference type="EMBL" id="CADCXV010000768">
    <property type="protein sequence ID" value="CAB0035041.1"/>
    <property type="molecule type" value="Genomic_DNA"/>
</dbReference>
<accession>A0A6H5IJP8</accession>
<dbReference type="InterPro" id="IPR013103">
    <property type="entry name" value="RVT_2"/>
</dbReference>
<evidence type="ECO:0000313" key="4">
    <source>
        <dbReference type="Proteomes" id="UP000479190"/>
    </source>
</evidence>
<dbReference type="SUPFAM" id="SSF56672">
    <property type="entry name" value="DNA/RNA polymerases"/>
    <property type="match status" value="1"/>
</dbReference>
<proteinExistence type="predicted"/>
<dbReference type="CDD" id="cd09272">
    <property type="entry name" value="RNase_HI_RT_Ty1"/>
    <property type="match status" value="1"/>
</dbReference>
<evidence type="ECO:0000256" key="1">
    <source>
        <dbReference type="SAM" id="MobiDB-lite"/>
    </source>
</evidence>
<organism evidence="3 4">
    <name type="scientific">Trichogramma brassicae</name>
    <dbReference type="NCBI Taxonomy" id="86971"/>
    <lineage>
        <taxon>Eukaryota</taxon>
        <taxon>Metazoa</taxon>
        <taxon>Ecdysozoa</taxon>
        <taxon>Arthropoda</taxon>
        <taxon>Hexapoda</taxon>
        <taxon>Insecta</taxon>
        <taxon>Pterygota</taxon>
        <taxon>Neoptera</taxon>
        <taxon>Endopterygota</taxon>
        <taxon>Hymenoptera</taxon>
        <taxon>Apocrita</taxon>
        <taxon>Proctotrupomorpha</taxon>
        <taxon>Chalcidoidea</taxon>
        <taxon>Trichogrammatidae</taxon>
        <taxon>Trichogramma</taxon>
    </lineage>
</organism>